<dbReference type="AlphaFoldDB" id="A0A1V4K1N6"/>
<keyword evidence="2" id="KW-1185">Reference proteome</keyword>
<dbReference type="Proteomes" id="UP000190648">
    <property type="component" value="Unassembled WGS sequence"/>
</dbReference>
<organism evidence="1 2">
    <name type="scientific">Patagioenas fasciata monilis</name>
    <dbReference type="NCBI Taxonomy" id="372326"/>
    <lineage>
        <taxon>Eukaryota</taxon>
        <taxon>Metazoa</taxon>
        <taxon>Chordata</taxon>
        <taxon>Craniata</taxon>
        <taxon>Vertebrata</taxon>
        <taxon>Euteleostomi</taxon>
        <taxon>Archelosauria</taxon>
        <taxon>Archosauria</taxon>
        <taxon>Dinosauria</taxon>
        <taxon>Saurischia</taxon>
        <taxon>Theropoda</taxon>
        <taxon>Coelurosauria</taxon>
        <taxon>Aves</taxon>
        <taxon>Neognathae</taxon>
        <taxon>Neoaves</taxon>
        <taxon>Columbimorphae</taxon>
        <taxon>Columbiformes</taxon>
        <taxon>Columbidae</taxon>
        <taxon>Patagioenas</taxon>
    </lineage>
</organism>
<dbReference type="EMBL" id="LSYS01005191">
    <property type="protein sequence ID" value="OPJ78346.1"/>
    <property type="molecule type" value="Genomic_DNA"/>
</dbReference>
<reference evidence="1 2" key="1">
    <citation type="submission" date="2016-02" db="EMBL/GenBank/DDBJ databases">
        <title>Band-tailed pigeon sequencing and assembly.</title>
        <authorList>
            <person name="Soares A.E."/>
            <person name="Novak B.J."/>
            <person name="Rice E.S."/>
            <person name="O'Connell B."/>
            <person name="Chang D."/>
            <person name="Weber S."/>
            <person name="Shapiro B."/>
        </authorList>
    </citation>
    <scope>NUCLEOTIDE SEQUENCE [LARGE SCALE GENOMIC DNA]</scope>
    <source>
        <strain evidence="1">BTP2013</strain>
        <tissue evidence="1">Blood</tissue>
    </source>
</reference>
<sequence>MKVQEKIPNRQRYKYLCDSWMGTCIIVHSNSSDNAERRQHPLPCSLTVFAEYKNPGTAVNDGHSLGRLSQ</sequence>
<accession>A0A1V4K1N6</accession>
<name>A0A1V4K1N6_PATFA</name>
<proteinExistence type="predicted"/>
<evidence type="ECO:0000313" key="2">
    <source>
        <dbReference type="Proteomes" id="UP000190648"/>
    </source>
</evidence>
<comment type="caution">
    <text evidence="1">The sequence shown here is derived from an EMBL/GenBank/DDBJ whole genome shotgun (WGS) entry which is preliminary data.</text>
</comment>
<protein>
    <submittedName>
        <fullName evidence="1">Uncharacterized protein</fullName>
    </submittedName>
</protein>
<evidence type="ECO:0000313" key="1">
    <source>
        <dbReference type="EMBL" id="OPJ78346.1"/>
    </source>
</evidence>
<gene>
    <name evidence="1" type="ORF">AV530_015289</name>
</gene>